<protein>
    <submittedName>
        <fullName evidence="1">Uncharacterized protein</fullName>
    </submittedName>
</protein>
<dbReference type="KEGG" id="spon:HME9304_02564"/>
<dbReference type="Proteomes" id="UP000248536">
    <property type="component" value="Chromosome"/>
</dbReference>
<organism evidence="1 2">
    <name type="scientific">Flagellimonas maritima</name>
    <dbReference type="NCBI Taxonomy" id="1383885"/>
    <lineage>
        <taxon>Bacteria</taxon>
        <taxon>Pseudomonadati</taxon>
        <taxon>Bacteroidota</taxon>
        <taxon>Flavobacteriia</taxon>
        <taxon>Flavobacteriales</taxon>
        <taxon>Flavobacteriaceae</taxon>
        <taxon>Flagellimonas</taxon>
    </lineage>
</organism>
<accession>A0A2Z4LUX7</accession>
<sequence>MKQIDRKRHINTLRVFTKSDKVYMLEGSKATHAERFRWISITNFK</sequence>
<evidence type="ECO:0000313" key="1">
    <source>
        <dbReference type="EMBL" id="AWX45543.1"/>
    </source>
</evidence>
<gene>
    <name evidence="1" type="ORF">HME9304_02564</name>
</gene>
<reference evidence="1 2" key="1">
    <citation type="submission" date="2018-06" db="EMBL/GenBank/DDBJ databases">
        <title>Spongiibacterium sp. HME9304 Genome sequencing and assembly.</title>
        <authorList>
            <person name="Kang H."/>
            <person name="Kim H."/>
            <person name="Joh K."/>
        </authorList>
    </citation>
    <scope>NUCLEOTIDE SEQUENCE [LARGE SCALE GENOMIC DNA]</scope>
    <source>
        <strain evidence="1 2">HME9304</strain>
    </source>
</reference>
<proteinExistence type="predicted"/>
<dbReference type="EMBL" id="CP030104">
    <property type="protein sequence ID" value="AWX45543.1"/>
    <property type="molecule type" value="Genomic_DNA"/>
</dbReference>
<evidence type="ECO:0000313" key="2">
    <source>
        <dbReference type="Proteomes" id="UP000248536"/>
    </source>
</evidence>
<name>A0A2Z4LUX7_9FLAO</name>
<keyword evidence="2" id="KW-1185">Reference proteome</keyword>
<dbReference type="AlphaFoldDB" id="A0A2Z4LUX7"/>